<feature type="compositionally biased region" description="Low complexity" evidence="7">
    <location>
        <begin position="299"/>
        <end position="312"/>
    </location>
</feature>
<feature type="region of interest" description="Disordered" evidence="7">
    <location>
        <begin position="1"/>
        <end position="54"/>
    </location>
</feature>
<evidence type="ECO:0000256" key="7">
    <source>
        <dbReference type="SAM" id="MobiDB-lite"/>
    </source>
</evidence>
<dbReference type="STRING" id="196109.A0A136J3A7"/>
<feature type="region of interest" description="Disordered" evidence="7">
    <location>
        <begin position="412"/>
        <end position="460"/>
    </location>
</feature>
<feature type="region of interest" description="Disordered" evidence="7">
    <location>
        <begin position="166"/>
        <end position="279"/>
    </location>
</feature>
<dbReference type="InterPro" id="IPR036864">
    <property type="entry name" value="Zn2-C6_fun-type_DNA-bd_sf"/>
</dbReference>
<evidence type="ECO:0000313" key="9">
    <source>
        <dbReference type="EMBL" id="KXJ91642.1"/>
    </source>
</evidence>
<dbReference type="CDD" id="cd00067">
    <property type="entry name" value="GAL4"/>
    <property type="match status" value="1"/>
</dbReference>
<keyword evidence="4" id="KW-0238">DNA-binding</keyword>
<feature type="compositionally biased region" description="Polar residues" evidence="7">
    <location>
        <begin position="260"/>
        <end position="269"/>
    </location>
</feature>
<keyword evidence="6" id="KW-0539">Nucleus</keyword>
<gene>
    <name evidence="9" type="ORF">Micbo1qcDRAFT_194715</name>
</gene>
<dbReference type="GO" id="GO:0003677">
    <property type="term" value="F:DNA binding"/>
    <property type="evidence" value="ECO:0007669"/>
    <property type="project" value="UniProtKB-KW"/>
</dbReference>
<proteinExistence type="predicted"/>
<dbReference type="Proteomes" id="UP000070501">
    <property type="component" value="Unassembled WGS sequence"/>
</dbReference>
<dbReference type="InterPro" id="IPR052360">
    <property type="entry name" value="Transcr_Regulatory_Proteins"/>
</dbReference>
<keyword evidence="10" id="KW-1185">Reference proteome</keyword>
<dbReference type="OrthoDB" id="5375558at2759"/>
<reference evidence="10" key="1">
    <citation type="submission" date="2016-02" db="EMBL/GenBank/DDBJ databases">
        <title>Draft genome sequence of Microdochium bolleyi, a fungal endophyte of beachgrass.</title>
        <authorList>
            <consortium name="DOE Joint Genome Institute"/>
            <person name="David A.S."/>
            <person name="May G."/>
            <person name="Haridas S."/>
            <person name="Lim J."/>
            <person name="Wang M."/>
            <person name="Labutti K."/>
            <person name="Lipzen A."/>
            <person name="Barry K."/>
            <person name="Grigoriev I.V."/>
        </authorList>
    </citation>
    <scope>NUCLEOTIDE SEQUENCE [LARGE SCALE GENOMIC DNA]</scope>
    <source>
        <strain evidence="10">J235TASD1</strain>
    </source>
</reference>
<protein>
    <recommendedName>
        <fullName evidence="8">Zn(2)-C6 fungal-type domain-containing protein</fullName>
    </recommendedName>
</protein>
<sequence length="778" mass="83860">MADAQEQKQPLAVSEVHLNHPPDAATTTPQDSVPTLSTAQDSVKTTRPDASQVSDHLETVAHPPAQQPFSVLETSSSEVWSADQYIPTDSDLAAALGQTPDAGQAQIDSPSAKPELNVPSPSSVLPQAEVTQLLSVLEQGTVEGEAAPQTTAAVTEVDGINYIATTTPGSTTNVPTDHAVTPDDSTPSYLATPTVEASGAAGTVDPASELQQPNGVDTSPSSPTAMASYHHPPGEPRPPITYAASPSYGAPSLHPPHYGFQTNAAQSNHGYPPAANTARGGAIALPSMRTFDSGLQHTSSSQQQIPRQPPLSMSIPGGTQPGGSLGYSQQPPPLGSNGPYGLHHDRYSLQGDAHGMFGANRHKKEIKRRTKTGCLTCRKRRIKCDETHPTCKNCQKSKRECLGYDPIFKQQQQHTPTNIQPAPNHSAGSSSSTPSHSLATPTTSASASSPPYHHYSLSNSTLSHSPSVQSGYGTATPYHGTTAPAFANILTFPTRKMRVDELINIEGHGTPALEGPMTAEQLNECRDLYEQVYAPGLESFFEAKWYILAPGYDALATDSAVNEVMIGFLNTVRNLDPHDTAGMQYSASLEFRVVWDLARLVSRVDTKAHPGPDLPPIDDAHEIKNRVAVLEALLSGDFLDHNPLSMPPSDGDYHRIREYRFWYFLGEFLRFKKPETPNMAAQKTQTLSMLRELLDGRENRDVIYSLVVIRDLAPRFPPDFENNLPPHLDESDPKSKLAVARKFIQDESQVAGGTTNVVRRIAELGVRAFILPGGNIPR</sequence>
<feature type="compositionally biased region" description="Polar residues" evidence="7">
    <location>
        <begin position="209"/>
        <end position="225"/>
    </location>
</feature>
<keyword evidence="1" id="KW-0479">Metal-binding</keyword>
<evidence type="ECO:0000256" key="6">
    <source>
        <dbReference type="ARBA" id="ARBA00023242"/>
    </source>
</evidence>
<evidence type="ECO:0000256" key="3">
    <source>
        <dbReference type="ARBA" id="ARBA00023015"/>
    </source>
</evidence>
<dbReference type="SMART" id="SM00066">
    <property type="entry name" value="GAL4"/>
    <property type="match status" value="1"/>
</dbReference>
<dbReference type="InterPro" id="IPR001138">
    <property type="entry name" value="Zn2Cys6_DnaBD"/>
</dbReference>
<evidence type="ECO:0000313" key="10">
    <source>
        <dbReference type="Proteomes" id="UP000070501"/>
    </source>
</evidence>
<keyword evidence="5" id="KW-0804">Transcription</keyword>
<dbReference type="GO" id="GO:0000981">
    <property type="term" value="F:DNA-binding transcription factor activity, RNA polymerase II-specific"/>
    <property type="evidence" value="ECO:0007669"/>
    <property type="project" value="InterPro"/>
</dbReference>
<dbReference type="PROSITE" id="PS50048">
    <property type="entry name" value="ZN2_CY6_FUNGAL_2"/>
    <property type="match status" value="1"/>
</dbReference>
<feature type="domain" description="Zn(2)-C6 fungal-type" evidence="8">
    <location>
        <begin position="373"/>
        <end position="401"/>
    </location>
</feature>
<evidence type="ECO:0000256" key="4">
    <source>
        <dbReference type="ARBA" id="ARBA00023125"/>
    </source>
</evidence>
<name>A0A136J3A7_9PEZI</name>
<feature type="compositionally biased region" description="Polar residues" evidence="7">
    <location>
        <begin position="25"/>
        <end position="54"/>
    </location>
</feature>
<dbReference type="SUPFAM" id="SSF57701">
    <property type="entry name" value="Zn2/Cys6 DNA-binding domain"/>
    <property type="match status" value="1"/>
</dbReference>
<feature type="region of interest" description="Disordered" evidence="7">
    <location>
        <begin position="98"/>
        <end position="123"/>
    </location>
</feature>
<accession>A0A136J3A7</accession>
<keyword evidence="3" id="KW-0805">Transcription regulation</keyword>
<evidence type="ECO:0000259" key="8">
    <source>
        <dbReference type="PROSITE" id="PS50048"/>
    </source>
</evidence>
<keyword evidence="2" id="KW-0862">Zinc</keyword>
<dbReference type="PANTHER" id="PTHR36206">
    <property type="entry name" value="ASPERCRYPTIN BIOSYNTHESIS CLUSTER-SPECIFIC TRANSCRIPTION REGULATOR ATNN-RELATED"/>
    <property type="match status" value="1"/>
</dbReference>
<evidence type="ECO:0000256" key="1">
    <source>
        <dbReference type="ARBA" id="ARBA00022723"/>
    </source>
</evidence>
<dbReference type="InParanoid" id="A0A136J3A7"/>
<feature type="region of interest" description="Disordered" evidence="7">
    <location>
        <begin position="292"/>
        <end position="347"/>
    </location>
</feature>
<dbReference type="GO" id="GO:0008270">
    <property type="term" value="F:zinc ion binding"/>
    <property type="evidence" value="ECO:0007669"/>
    <property type="project" value="InterPro"/>
</dbReference>
<feature type="compositionally biased region" description="Low complexity" evidence="7">
    <location>
        <begin position="166"/>
        <end position="176"/>
    </location>
</feature>
<evidence type="ECO:0000256" key="2">
    <source>
        <dbReference type="ARBA" id="ARBA00022833"/>
    </source>
</evidence>
<dbReference type="EMBL" id="KQ964249">
    <property type="protein sequence ID" value="KXJ91642.1"/>
    <property type="molecule type" value="Genomic_DNA"/>
</dbReference>
<dbReference type="PANTHER" id="PTHR36206:SF13">
    <property type="entry name" value="TRANSCRIPTIONAL REGULATORY PROTEIN MOC3"/>
    <property type="match status" value="1"/>
</dbReference>
<feature type="compositionally biased region" description="Low complexity" evidence="7">
    <location>
        <begin position="421"/>
        <end position="460"/>
    </location>
</feature>
<organism evidence="9 10">
    <name type="scientific">Microdochium bolleyi</name>
    <dbReference type="NCBI Taxonomy" id="196109"/>
    <lineage>
        <taxon>Eukaryota</taxon>
        <taxon>Fungi</taxon>
        <taxon>Dikarya</taxon>
        <taxon>Ascomycota</taxon>
        <taxon>Pezizomycotina</taxon>
        <taxon>Sordariomycetes</taxon>
        <taxon>Xylariomycetidae</taxon>
        <taxon>Xylariales</taxon>
        <taxon>Microdochiaceae</taxon>
        <taxon>Microdochium</taxon>
    </lineage>
</organism>
<dbReference type="AlphaFoldDB" id="A0A136J3A7"/>
<evidence type="ECO:0000256" key="5">
    <source>
        <dbReference type="ARBA" id="ARBA00023163"/>
    </source>
</evidence>
<dbReference type="Gene3D" id="4.10.240.10">
    <property type="entry name" value="Zn(2)-C6 fungal-type DNA-binding domain"/>
    <property type="match status" value="1"/>
</dbReference>
<dbReference type="PROSITE" id="PS00463">
    <property type="entry name" value="ZN2_CY6_FUNGAL_1"/>
    <property type="match status" value="1"/>
</dbReference>
<dbReference type="Pfam" id="PF00172">
    <property type="entry name" value="Zn_clus"/>
    <property type="match status" value="1"/>
</dbReference>